<keyword evidence="1" id="KW-0805">Transcription regulation</keyword>
<dbReference type="InterPro" id="IPR000524">
    <property type="entry name" value="Tscrpt_reg_HTH_GntR"/>
</dbReference>
<evidence type="ECO:0000256" key="1">
    <source>
        <dbReference type="ARBA" id="ARBA00023015"/>
    </source>
</evidence>
<dbReference type="Proteomes" id="UP001197974">
    <property type="component" value="Chromosome"/>
</dbReference>
<keyword evidence="3" id="KW-0804">Transcription</keyword>
<feature type="domain" description="HTH gntR-type" evidence="4">
    <location>
        <begin position="10"/>
        <end position="78"/>
    </location>
</feature>
<evidence type="ECO:0000313" key="6">
    <source>
        <dbReference type="Proteomes" id="UP001197974"/>
    </source>
</evidence>
<dbReference type="PANTHER" id="PTHR38445">
    <property type="entry name" value="HTH-TYPE TRANSCRIPTIONAL REPRESSOR YTRA"/>
    <property type="match status" value="1"/>
</dbReference>
<keyword evidence="6" id="KW-1185">Reference proteome</keyword>
<organism evidence="5 6">
    <name type="scientific">Bacillus carboniphilus</name>
    <dbReference type="NCBI Taxonomy" id="86663"/>
    <lineage>
        <taxon>Bacteria</taxon>
        <taxon>Bacillati</taxon>
        <taxon>Bacillota</taxon>
        <taxon>Bacilli</taxon>
        <taxon>Bacillales</taxon>
        <taxon>Bacillaceae</taxon>
        <taxon>Bacillus</taxon>
    </lineage>
</organism>
<dbReference type="InterPro" id="IPR036388">
    <property type="entry name" value="WH-like_DNA-bd_sf"/>
</dbReference>
<evidence type="ECO:0000259" key="4">
    <source>
        <dbReference type="PROSITE" id="PS50949"/>
    </source>
</evidence>
<dbReference type="CDD" id="cd07377">
    <property type="entry name" value="WHTH_GntR"/>
    <property type="match status" value="1"/>
</dbReference>
<dbReference type="PANTHER" id="PTHR38445:SF9">
    <property type="entry name" value="HTH-TYPE TRANSCRIPTIONAL REPRESSOR YTRA"/>
    <property type="match status" value="1"/>
</dbReference>
<accession>A0ABY9JTP2</accession>
<dbReference type="SMART" id="SM00345">
    <property type="entry name" value="HTH_GNTR"/>
    <property type="match status" value="1"/>
</dbReference>
<keyword evidence="2" id="KW-0238">DNA-binding</keyword>
<dbReference type="RefSeq" id="WP_226541286.1">
    <property type="nucleotide sequence ID" value="NZ_CP129013.1"/>
</dbReference>
<reference evidence="5 6" key="1">
    <citation type="submission" date="2023-06" db="EMBL/GenBank/DDBJ databases">
        <title>Five Gram-positive bacteria isolated from mangrove sediments in Shenzhen, Guangdong, China.</title>
        <authorList>
            <person name="Yu S."/>
            <person name="Zheng W."/>
            <person name="Huang Y."/>
        </authorList>
    </citation>
    <scope>NUCLEOTIDE SEQUENCE [LARGE SCALE GENOMIC DNA]</scope>
    <source>
        <strain evidence="5 6">SaN35-3</strain>
    </source>
</reference>
<dbReference type="EMBL" id="CP129013">
    <property type="protein sequence ID" value="WLR41792.1"/>
    <property type="molecule type" value="Genomic_DNA"/>
</dbReference>
<protein>
    <submittedName>
        <fullName evidence="5">GntR family transcriptional regulator</fullName>
    </submittedName>
</protein>
<dbReference type="Pfam" id="PF00392">
    <property type="entry name" value="GntR"/>
    <property type="match status" value="1"/>
</dbReference>
<proteinExistence type="predicted"/>
<evidence type="ECO:0000313" key="5">
    <source>
        <dbReference type="EMBL" id="WLR41792.1"/>
    </source>
</evidence>
<gene>
    <name evidence="5" type="ORF">LC087_13165</name>
</gene>
<sequence length="130" mass="15350">MFELDVRSRTPIYEQLVEQIKGLIVRQVLKPDEQLPSVRLLSKELTVNPNTIQKSYRELEREGYIYSVKGKGSFVAPHYEELNELLKNEMAEKLRNFFIEGFYIGWTEEDILTIYYEAKEELRKGAEVND</sequence>
<evidence type="ECO:0000256" key="2">
    <source>
        <dbReference type="ARBA" id="ARBA00023125"/>
    </source>
</evidence>
<dbReference type="Gene3D" id="1.10.10.10">
    <property type="entry name" value="Winged helix-like DNA-binding domain superfamily/Winged helix DNA-binding domain"/>
    <property type="match status" value="1"/>
</dbReference>
<dbReference type="PROSITE" id="PS50949">
    <property type="entry name" value="HTH_GNTR"/>
    <property type="match status" value="1"/>
</dbReference>
<evidence type="ECO:0000256" key="3">
    <source>
        <dbReference type="ARBA" id="ARBA00023163"/>
    </source>
</evidence>
<dbReference type="InterPro" id="IPR036390">
    <property type="entry name" value="WH_DNA-bd_sf"/>
</dbReference>
<dbReference type="SUPFAM" id="SSF46785">
    <property type="entry name" value="Winged helix' DNA-binding domain"/>
    <property type="match status" value="1"/>
</dbReference>
<name>A0ABY9JTP2_9BACI</name>